<dbReference type="GO" id="GO:0051453">
    <property type="term" value="P:regulation of intracellular pH"/>
    <property type="evidence" value="ECO:0007669"/>
    <property type="project" value="TreeGrafter"/>
</dbReference>
<reference evidence="12 13" key="1">
    <citation type="journal article" date="2021" name="Elife">
        <title>Chloroplast acquisition without the gene transfer in kleptoplastic sea slugs, Plakobranchus ocellatus.</title>
        <authorList>
            <person name="Maeda T."/>
            <person name="Takahashi S."/>
            <person name="Yoshida T."/>
            <person name="Shimamura S."/>
            <person name="Takaki Y."/>
            <person name="Nagai Y."/>
            <person name="Toyoda A."/>
            <person name="Suzuki Y."/>
            <person name="Arimoto A."/>
            <person name="Ishii H."/>
            <person name="Satoh N."/>
            <person name="Nishiyama T."/>
            <person name="Hasebe M."/>
            <person name="Maruyama T."/>
            <person name="Minagawa J."/>
            <person name="Obokata J."/>
            <person name="Shigenobu S."/>
        </authorList>
    </citation>
    <scope>NUCLEOTIDE SEQUENCE [LARGE SCALE GENOMIC DNA]</scope>
</reference>
<evidence type="ECO:0000256" key="2">
    <source>
        <dbReference type="ARBA" id="ARBA00022448"/>
    </source>
</evidence>
<dbReference type="GO" id="GO:0098719">
    <property type="term" value="P:sodium ion import across plasma membrane"/>
    <property type="evidence" value="ECO:0007669"/>
    <property type="project" value="TreeGrafter"/>
</dbReference>
<evidence type="ECO:0000256" key="10">
    <source>
        <dbReference type="SAM" id="Phobius"/>
    </source>
</evidence>
<evidence type="ECO:0000256" key="5">
    <source>
        <dbReference type="ARBA" id="ARBA00022989"/>
    </source>
</evidence>
<evidence type="ECO:0000256" key="6">
    <source>
        <dbReference type="ARBA" id="ARBA00023053"/>
    </source>
</evidence>
<keyword evidence="7" id="KW-0406">Ion transport</keyword>
<evidence type="ECO:0000259" key="11">
    <source>
        <dbReference type="Pfam" id="PF00999"/>
    </source>
</evidence>
<feature type="transmembrane region" description="Helical" evidence="10">
    <location>
        <begin position="208"/>
        <end position="233"/>
    </location>
</feature>
<dbReference type="GO" id="GO:0015385">
    <property type="term" value="F:sodium:proton antiporter activity"/>
    <property type="evidence" value="ECO:0007669"/>
    <property type="project" value="InterPro"/>
</dbReference>
<dbReference type="Proteomes" id="UP000735302">
    <property type="component" value="Unassembled WGS sequence"/>
</dbReference>
<dbReference type="GO" id="GO:0005886">
    <property type="term" value="C:plasma membrane"/>
    <property type="evidence" value="ECO:0007669"/>
    <property type="project" value="UniProtKB-SubCell"/>
</dbReference>
<dbReference type="PANTHER" id="PTHR10110">
    <property type="entry name" value="SODIUM/HYDROGEN EXCHANGER"/>
    <property type="match status" value="1"/>
</dbReference>
<keyword evidence="9" id="KW-0739">Sodium transport</keyword>
<evidence type="ECO:0000256" key="4">
    <source>
        <dbReference type="ARBA" id="ARBA00022692"/>
    </source>
</evidence>
<keyword evidence="4 10" id="KW-0812">Transmembrane</keyword>
<organism evidence="12 13">
    <name type="scientific">Plakobranchus ocellatus</name>
    <dbReference type="NCBI Taxonomy" id="259542"/>
    <lineage>
        <taxon>Eukaryota</taxon>
        <taxon>Metazoa</taxon>
        <taxon>Spiralia</taxon>
        <taxon>Lophotrochozoa</taxon>
        <taxon>Mollusca</taxon>
        <taxon>Gastropoda</taxon>
        <taxon>Heterobranchia</taxon>
        <taxon>Euthyneura</taxon>
        <taxon>Panpulmonata</taxon>
        <taxon>Sacoglossa</taxon>
        <taxon>Placobranchoidea</taxon>
        <taxon>Plakobranchidae</taxon>
        <taxon>Plakobranchus</taxon>
    </lineage>
</organism>
<keyword evidence="2" id="KW-0813">Transport</keyword>
<evidence type="ECO:0000313" key="12">
    <source>
        <dbReference type="EMBL" id="GFO50612.1"/>
    </source>
</evidence>
<evidence type="ECO:0000256" key="8">
    <source>
        <dbReference type="ARBA" id="ARBA00023136"/>
    </source>
</evidence>
<dbReference type="Gene3D" id="6.10.140.1330">
    <property type="match status" value="1"/>
</dbReference>
<protein>
    <submittedName>
        <fullName evidence="12">Sodium/hydrogen exchanger 10-like</fullName>
    </submittedName>
</protein>
<evidence type="ECO:0000256" key="3">
    <source>
        <dbReference type="ARBA" id="ARBA00022475"/>
    </source>
</evidence>
<evidence type="ECO:0000256" key="7">
    <source>
        <dbReference type="ARBA" id="ARBA00023065"/>
    </source>
</evidence>
<keyword evidence="8 10" id="KW-0472">Membrane</keyword>
<dbReference type="PANTHER" id="PTHR10110:SF86">
    <property type="entry name" value="SODIUM_HYDROGEN EXCHANGER 7"/>
    <property type="match status" value="1"/>
</dbReference>
<evidence type="ECO:0000256" key="9">
    <source>
        <dbReference type="ARBA" id="ARBA00023201"/>
    </source>
</evidence>
<keyword evidence="13" id="KW-1185">Reference proteome</keyword>
<proteinExistence type="predicted"/>
<keyword evidence="3" id="KW-1003">Cell membrane</keyword>
<keyword evidence="5 10" id="KW-1133">Transmembrane helix</keyword>
<comment type="caution">
    <text evidence="12">The sequence shown here is derived from an EMBL/GenBank/DDBJ whole genome shotgun (WGS) entry which is preliminary data.</text>
</comment>
<dbReference type="Pfam" id="PF00999">
    <property type="entry name" value="Na_H_Exchanger"/>
    <property type="match status" value="1"/>
</dbReference>
<dbReference type="EMBL" id="BLXT01008617">
    <property type="protein sequence ID" value="GFO50612.1"/>
    <property type="molecule type" value="Genomic_DNA"/>
</dbReference>
<dbReference type="GO" id="GO:0015386">
    <property type="term" value="F:potassium:proton antiporter activity"/>
    <property type="evidence" value="ECO:0007669"/>
    <property type="project" value="TreeGrafter"/>
</dbReference>
<evidence type="ECO:0000256" key="1">
    <source>
        <dbReference type="ARBA" id="ARBA00004651"/>
    </source>
</evidence>
<keyword evidence="6" id="KW-0915">Sodium</keyword>
<dbReference type="InterPro" id="IPR006153">
    <property type="entry name" value="Cation/H_exchanger_TM"/>
</dbReference>
<feature type="transmembrane region" description="Helical" evidence="10">
    <location>
        <begin position="91"/>
        <end position="117"/>
    </location>
</feature>
<accession>A0AAV4E1Z6</accession>
<feature type="transmembrane region" description="Helical" evidence="10">
    <location>
        <begin position="22"/>
        <end position="42"/>
    </location>
</feature>
<gene>
    <name evidence="12" type="ORF">PoB_007711700</name>
</gene>
<evidence type="ECO:0000313" key="13">
    <source>
        <dbReference type="Proteomes" id="UP000735302"/>
    </source>
</evidence>
<feature type="transmembrane region" description="Helical" evidence="10">
    <location>
        <begin position="175"/>
        <end position="196"/>
    </location>
</feature>
<feature type="domain" description="Cation/H+ exchanger transmembrane" evidence="11">
    <location>
        <begin position="4"/>
        <end position="272"/>
    </location>
</feature>
<dbReference type="InterPro" id="IPR018422">
    <property type="entry name" value="Cation/H_exchanger_CPA1"/>
</dbReference>
<name>A0AAV4E1Z6_9GAST</name>
<sequence>MTALLAATAHYVFKYEGWTWDIAWLFGAVLSATDPVAVVAIMKDLGASKRLGLLIEGESMLNDGSAIVLFEILIDKIEGHEKTALEIIKQVIWVAGGGPVVGYLMGQLDVFLLQWAFNDSLAEITITITSAYVVFIVAENVLRVSPVLAVVMLGVTLSNNKTSISPEIEVTLHNFWEALAFLANTSIFAICGTTVTRKVLFTADTQDAIYAILLYIATQVIRALAFIMFAPVLRRLGYGLTWKDGLVCTWSGLRGAVGLALALIIFRSEVPGLTPQSVGNKVSTFLYLTVTTEYTVSHPPECW</sequence>
<comment type="subcellular location">
    <subcellularLocation>
        <location evidence="1">Cell membrane</location>
        <topology evidence="1">Multi-pass membrane protein</topology>
    </subcellularLocation>
</comment>
<dbReference type="AlphaFoldDB" id="A0AAV4E1Z6"/>